<dbReference type="PANTHER" id="PTHR37558">
    <property type="entry name" value="HTH CENPB-TYPE DOMAIN-CONTAINING PROTEIN"/>
    <property type="match status" value="1"/>
</dbReference>
<keyword evidence="2" id="KW-1185">Reference proteome</keyword>
<dbReference type="Proteomes" id="UP001307889">
    <property type="component" value="Chromosome 2"/>
</dbReference>
<evidence type="ECO:0000313" key="1">
    <source>
        <dbReference type="EMBL" id="BES90068.1"/>
    </source>
</evidence>
<reference evidence="1 2" key="1">
    <citation type="submission" date="2023-09" db="EMBL/GenBank/DDBJ databases">
        <title>Nesidiocoris tenuis whole genome shotgun sequence.</title>
        <authorList>
            <person name="Shibata T."/>
            <person name="Shimoda M."/>
            <person name="Kobayashi T."/>
            <person name="Uehara T."/>
        </authorList>
    </citation>
    <scope>NUCLEOTIDE SEQUENCE [LARGE SCALE GENOMIC DNA]</scope>
    <source>
        <strain evidence="1 2">Japan</strain>
    </source>
</reference>
<evidence type="ECO:0000313" key="2">
    <source>
        <dbReference type="Proteomes" id="UP001307889"/>
    </source>
</evidence>
<protein>
    <submittedName>
        <fullName evidence="1">Uncharacterized protein</fullName>
    </submittedName>
</protein>
<accession>A0ABN7ADK5</accession>
<name>A0ABN7ADK5_9HEMI</name>
<sequence>MDSPSHVGRSTHFRPKDDIVMLKEVLAENPFGDTARWAAVRAKLVQVSQKEFSARAVRDRAGLLIKQFAASERIILRKSGTEEEYTERDRLLEEVKVLHNEFKNKKDAARVQRSNVAAGKAIRAAAAAASAPAHEEVYDLVVVDQAHDEDILPQYTLQA</sequence>
<gene>
    <name evidence="1" type="ORF">NTJ_02875</name>
</gene>
<proteinExistence type="predicted"/>
<organism evidence="1 2">
    <name type="scientific">Nesidiocoris tenuis</name>
    <dbReference type="NCBI Taxonomy" id="355587"/>
    <lineage>
        <taxon>Eukaryota</taxon>
        <taxon>Metazoa</taxon>
        <taxon>Ecdysozoa</taxon>
        <taxon>Arthropoda</taxon>
        <taxon>Hexapoda</taxon>
        <taxon>Insecta</taxon>
        <taxon>Pterygota</taxon>
        <taxon>Neoptera</taxon>
        <taxon>Paraneoptera</taxon>
        <taxon>Hemiptera</taxon>
        <taxon>Heteroptera</taxon>
        <taxon>Panheteroptera</taxon>
        <taxon>Cimicomorpha</taxon>
        <taxon>Miridae</taxon>
        <taxon>Dicyphina</taxon>
        <taxon>Nesidiocoris</taxon>
    </lineage>
</organism>
<dbReference type="PANTHER" id="PTHR37558:SF1">
    <property type="entry name" value="HTH CENPB-TYPE DOMAIN-CONTAINING PROTEIN"/>
    <property type="match status" value="1"/>
</dbReference>
<dbReference type="EMBL" id="AP028910">
    <property type="protein sequence ID" value="BES90068.1"/>
    <property type="molecule type" value="Genomic_DNA"/>
</dbReference>